<reference evidence="1 2" key="1">
    <citation type="submission" date="2017-05" db="EMBL/GenBank/DDBJ databases">
        <authorList>
            <person name="Varghese N."/>
            <person name="Submissions S."/>
        </authorList>
    </citation>
    <scope>NUCLEOTIDE SEQUENCE [LARGE SCALE GENOMIC DNA]</scope>
    <source>
        <strain evidence="1 2">DSM 45474</strain>
    </source>
</reference>
<evidence type="ECO:0000313" key="2">
    <source>
        <dbReference type="Proteomes" id="UP000315636"/>
    </source>
</evidence>
<accession>A0A521C5K5</accession>
<proteinExistence type="predicted"/>
<dbReference type="Proteomes" id="UP000315636">
    <property type="component" value="Unassembled WGS sequence"/>
</dbReference>
<organism evidence="1 2">
    <name type="scientific">Melghirimyces algeriensis</name>
    <dbReference type="NCBI Taxonomy" id="910412"/>
    <lineage>
        <taxon>Bacteria</taxon>
        <taxon>Bacillati</taxon>
        <taxon>Bacillota</taxon>
        <taxon>Bacilli</taxon>
        <taxon>Bacillales</taxon>
        <taxon>Thermoactinomycetaceae</taxon>
        <taxon>Melghirimyces</taxon>
    </lineage>
</organism>
<evidence type="ECO:0000313" key="1">
    <source>
        <dbReference type="EMBL" id="SMO54635.1"/>
    </source>
</evidence>
<gene>
    <name evidence="1" type="ORF">SAMN06264849_103139</name>
</gene>
<dbReference type="AlphaFoldDB" id="A0A521C5K5"/>
<sequence length="35" mass="4118">MKPVLLALFLSAVVWLYMFAPPPPRWPDEEEEESE</sequence>
<dbReference type="EMBL" id="FXTI01000003">
    <property type="protein sequence ID" value="SMO54635.1"/>
    <property type="molecule type" value="Genomic_DNA"/>
</dbReference>
<name>A0A521C5K5_9BACL</name>
<protein>
    <submittedName>
        <fullName evidence="1">Uncharacterized protein</fullName>
    </submittedName>
</protein>
<keyword evidence="2" id="KW-1185">Reference proteome</keyword>